<reference evidence="8 9" key="1">
    <citation type="journal article" date="2014" name="ISME J.">
        <title>Ecophysiology of Thioploca ingrica as revealed by the complete genome sequence supplemented with proteomic evidence.</title>
        <authorList>
            <person name="Kojima H."/>
            <person name="Ogura Y."/>
            <person name="Yamamoto N."/>
            <person name="Togashi T."/>
            <person name="Mori H."/>
            <person name="Watanabe T."/>
            <person name="Nemoto F."/>
            <person name="Kurokawa K."/>
            <person name="Hayashi T."/>
            <person name="Fukui M."/>
        </authorList>
    </citation>
    <scope>NUCLEOTIDE SEQUENCE [LARGE SCALE GENOMIC DNA]</scope>
</reference>
<dbReference type="InterPro" id="IPR016166">
    <property type="entry name" value="FAD-bd_PCMH"/>
</dbReference>
<dbReference type="KEGG" id="tig:THII_0195"/>
<dbReference type="Gene3D" id="3.10.20.30">
    <property type="match status" value="1"/>
</dbReference>
<accession>A0A090AGX3</accession>
<dbReference type="AlphaFoldDB" id="A0A090AGX3"/>
<dbReference type="InterPro" id="IPR016169">
    <property type="entry name" value="FAD-bd_PCMH_sub2"/>
</dbReference>
<dbReference type="Proteomes" id="UP000031623">
    <property type="component" value="Chromosome"/>
</dbReference>
<proteinExistence type="predicted"/>
<evidence type="ECO:0000259" key="7">
    <source>
        <dbReference type="PROSITE" id="PS51387"/>
    </source>
</evidence>
<dbReference type="InterPro" id="IPR036010">
    <property type="entry name" value="2Fe-2S_ferredoxin-like_sf"/>
</dbReference>
<dbReference type="PROSITE" id="PS00197">
    <property type="entry name" value="2FE2S_FER_1"/>
    <property type="match status" value="1"/>
</dbReference>
<dbReference type="OrthoDB" id="9775084at2"/>
<dbReference type="InterPro" id="IPR005107">
    <property type="entry name" value="CO_DH_flav_C"/>
</dbReference>
<keyword evidence="1" id="KW-0285">Flavoprotein</keyword>
<dbReference type="GO" id="GO:0051537">
    <property type="term" value="F:2 iron, 2 sulfur cluster binding"/>
    <property type="evidence" value="ECO:0007669"/>
    <property type="project" value="InterPro"/>
</dbReference>
<dbReference type="Pfam" id="PF00111">
    <property type="entry name" value="Fer2"/>
    <property type="match status" value="1"/>
</dbReference>
<dbReference type="GO" id="GO:0005506">
    <property type="term" value="F:iron ion binding"/>
    <property type="evidence" value="ECO:0007669"/>
    <property type="project" value="InterPro"/>
</dbReference>
<dbReference type="InterPro" id="IPR012675">
    <property type="entry name" value="Beta-grasp_dom_sf"/>
</dbReference>
<dbReference type="Pfam" id="PF01799">
    <property type="entry name" value="Fer2_2"/>
    <property type="match status" value="1"/>
</dbReference>
<dbReference type="SUPFAM" id="SSF47741">
    <property type="entry name" value="CO dehydrogenase ISP C-domain like"/>
    <property type="match status" value="1"/>
</dbReference>
<dbReference type="Gene3D" id="1.10.150.120">
    <property type="entry name" value="[2Fe-2S]-binding domain"/>
    <property type="match status" value="1"/>
</dbReference>
<dbReference type="InterPro" id="IPR036884">
    <property type="entry name" value="2Fe-2S-bd_dom_sf"/>
</dbReference>
<dbReference type="PANTHER" id="PTHR45444">
    <property type="entry name" value="XANTHINE DEHYDROGENASE"/>
    <property type="match status" value="1"/>
</dbReference>
<keyword evidence="2" id="KW-0479">Metal-binding</keyword>
<dbReference type="SMART" id="SM01092">
    <property type="entry name" value="CO_deh_flav_C"/>
    <property type="match status" value="1"/>
</dbReference>
<dbReference type="Gene3D" id="3.30.390.50">
    <property type="entry name" value="CO dehydrogenase flavoprotein, C-terminal domain"/>
    <property type="match status" value="1"/>
</dbReference>
<dbReference type="Pfam" id="PF00941">
    <property type="entry name" value="FAD_binding_5"/>
    <property type="match status" value="1"/>
</dbReference>
<dbReference type="PANTHER" id="PTHR45444:SF3">
    <property type="entry name" value="XANTHINE DEHYDROGENASE"/>
    <property type="match status" value="1"/>
</dbReference>
<evidence type="ECO:0000313" key="9">
    <source>
        <dbReference type="Proteomes" id="UP000031623"/>
    </source>
</evidence>
<dbReference type="SUPFAM" id="SSF55447">
    <property type="entry name" value="CO dehydrogenase flavoprotein C-terminal domain-like"/>
    <property type="match status" value="1"/>
</dbReference>
<dbReference type="SUPFAM" id="SSF54292">
    <property type="entry name" value="2Fe-2S ferredoxin-like"/>
    <property type="match status" value="1"/>
</dbReference>
<dbReference type="STRING" id="40754.THII_0195"/>
<evidence type="ECO:0000256" key="3">
    <source>
        <dbReference type="ARBA" id="ARBA00022827"/>
    </source>
</evidence>
<dbReference type="GO" id="GO:0016491">
    <property type="term" value="F:oxidoreductase activity"/>
    <property type="evidence" value="ECO:0007669"/>
    <property type="project" value="UniProtKB-KW"/>
</dbReference>
<dbReference type="Pfam" id="PF03450">
    <property type="entry name" value="CO_deh_flav_C"/>
    <property type="match status" value="1"/>
</dbReference>
<evidence type="ECO:0000259" key="6">
    <source>
        <dbReference type="PROSITE" id="PS51085"/>
    </source>
</evidence>
<feature type="domain" description="FAD-binding PCMH-type" evidence="7">
    <location>
        <begin position="168"/>
        <end position="357"/>
    </location>
</feature>
<dbReference type="InterPro" id="IPR002346">
    <property type="entry name" value="Mopterin_DH_FAD-bd"/>
</dbReference>
<dbReference type="Gene3D" id="3.30.465.10">
    <property type="match status" value="1"/>
</dbReference>
<dbReference type="CDD" id="cd00207">
    <property type="entry name" value="fer2"/>
    <property type="match status" value="1"/>
</dbReference>
<keyword evidence="4" id="KW-0560">Oxidoreductase</keyword>
<organism evidence="8 9">
    <name type="scientific">Thioploca ingrica</name>
    <dbReference type="NCBI Taxonomy" id="40754"/>
    <lineage>
        <taxon>Bacteria</taxon>
        <taxon>Pseudomonadati</taxon>
        <taxon>Pseudomonadota</taxon>
        <taxon>Gammaproteobacteria</taxon>
        <taxon>Thiotrichales</taxon>
        <taxon>Thiotrichaceae</taxon>
        <taxon>Thioploca</taxon>
    </lineage>
</organism>
<evidence type="ECO:0000256" key="2">
    <source>
        <dbReference type="ARBA" id="ARBA00022723"/>
    </source>
</evidence>
<dbReference type="InterPro" id="IPR036318">
    <property type="entry name" value="FAD-bd_PCMH-like_sf"/>
</dbReference>
<keyword evidence="5" id="KW-0408">Iron</keyword>
<dbReference type="GO" id="GO:0071949">
    <property type="term" value="F:FAD binding"/>
    <property type="evidence" value="ECO:0007669"/>
    <property type="project" value="InterPro"/>
</dbReference>
<dbReference type="SUPFAM" id="SSF56176">
    <property type="entry name" value="FAD-binding/transporter-associated domain-like"/>
    <property type="match status" value="1"/>
</dbReference>
<dbReference type="EMBL" id="AP014633">
    <property type="protein sequence ID" value="BAP54492.1"/>
    <property type="molecule type" value="Genomic_DNA"/>
</dbReference>
<name>A0A090AGX3_9GAMM</name>
<dbReference type="PROSITE" id="PS51387">
    <property type="entry name" value="FAD_PCMH"/>
    <property type="match status" value="1"/>
</dbReference>
<dbReference type="HOGENOM" id="CLU_001681_9_0_6"/>
<dbReference type="InterPro" id="IPR036683">
    <property type="entry name" value="CO_DH_flav_C_dom_sf"/>
</dbReference>
<dbReference type="PROSITE" id="PS51085">
    <property type="entry name" value="2FE2S_FER_2"/>
    <property type="match status" value="1"/>
</dbReference>
<dbReference type="InterPro" id="IPR006058">
    <property type="entry name" value="2Fe2S_fd_BS"/>
</dbReference>
<feature type="domain" description="2Fe-2S ferredoxin-type" evidence="6">
    <location>
        <begin position="1"/>
        <end position="84"/>
    </location>
</feature>
<dbReference type="InterPro" id="IPR001041">
    <property type="entry name" value="2Fe-2S_ferredoxin-type"/>
</dbReference>
<keyword evidence="9" id="KW-1185">Reference proteome</keyword>
<keyword evidence="3" id="KW-0274">FAD</keyword>
<evidence type="ECO:0000256" key="4">
    <source>
        <dbReference type="ARBA" id="ARBA00023002"/>
    </source>
</evidence>
<evidence type="ECO:0000313" key="8">
    <source>
        <dbReference type="EMBL" id="BAP54492.1"/>
    </source>
</evidence>
<protein>
    <submittedName>
        <fullName evidence="8">(2Fe-2S)-binding protein</fullName>
    </submittedName>
</protein>
<dbReference type="InterPro" id="IPR016208">
    <property type="entry name" value="Ald_Oxase/xanthine_DH-like"/>
</dbReference>
<evidence type="ECO:0000256" key="1">
    <source>
        <dbReference type="ARBA" id="ARBA00022630"/>
    </source>
</evidence>
<gene>
    <name evidence="8" type="ORF">THII_0195</name>
</gene>
<evidence type="ECO:0000256" key="5">
    <source>
        <dbReference type="ARBA" id="ARBA00023004"/>
    </source>
</evidence>
<dbReference type="InterPro" id="IPR002888">
    <property type="entry name" value="2Fe-2S-bd"/>
</dbReference>
<sequence>MVNFILNDKDISTDVFEGTCILDFLRHNQRLVGTKTGCQEGDCGACLILVGEWKGHLISYQSANSCLLSLGQVNGKHVITIEGLNQTDLTPIQQALLTEGATQCGYCTPGIVLAITGLFFNSSHFDSAQQLAAVDGNLCRCTGYQAIKRALIRVCQQLLSTASSLNHSKIERIAWLVEKQIVPAYFLQIPQRLQKYQLPAKPITTEMASVGTFIAGGTDLWTQPIDTSQPLIYLSPDKSLKGIHIEKNRCYIGAATTVEEIKNSPIIQAFFPKMTAYFKLIAATPIRHQATIGGNIVHASPIGDLTILFLVLETTLHLNSGHTQRTLALKDFFTGYRQVNKQPHEWVESLSFSLPSKHVLVNFEKVSKRTHLDVASINSAIQIHVEKDLIQQLHLSAGGVAPIPLYLAQTVNYLSGKKVTAATIRQAVTVAQTEITPLSDVRGSAEYKRLLLRQLIYAHFITLFPEQITLEALLP</sequence>